<protein>
    <submittedName>
        <fullName evidence="4">Transcriptional regulator, AraC family</fullName>
    </submittedName>
</protein>
<dbReference type="SMART" id="SM00342">
    <property type="entry name" value="HTH_ARAC"/>
    <property type="match status" value="1"/>
</dbReference>
<dbReference type="SUPFAM" id="SSF46689">
    <property type="entry name" value="Homeodomain-like"/>
    <property type="match status" value="2"/>
</dbReference>
<evidence type="ECO:0000256" key="2">
    <source>
        <dbReference type="ARBA" id="ARBA00023163"/>
    </source>
</evidence>
<dbReference type="EMBL" id="CP010646">
    <property type="protein sequence ID" value="ATG37930.1"/>
    <property type="molecule type" value="Genomic_DNA"/>
</dbReference>
<evidence type="ECO:0000313" key="5">
    <source>
        <dbReference type="Proteomes" id="UP000218891"/>
    </source>
</evidence>
<feature type="domain" description="HTH araC/xylS-type" evidence="3">
    <location>
        <begin position="224"/>
        <end position="322"/>
    </location>
</feature>
<reference evidence="4 5" key="4">
    <citation type="journal article" date="2018" name="Environ. Microbiol. Rep.">
        <title>Phylogenetic distribution of roseobacticides in the Roseobacter group and their effect on microalgae.</title>
        <authorList>
            <person name="Sonnenschein E.C."/>
            <person name="Phippen C.B."/>
            <person name="Bentzon-Tilia M."/>
            <person name="Rasmussen S.A."/>
            <person name="Nielsen K.F."/>
            <person name="Gram L."/>
        </authorList>
    </citation>
    <scope>NUCLEOTIDE SEQUENCE [LARGE SCALE GENOMIC DNA]</scope>
    <source>
        <strain evidence="4 5">P36</strain>
    </source>
</reference>
<sequence>MPSKNAKTPKTVLFVVFPQVKLLDIAGPLQVFSDANDEIENCYEVVVASSGGGDTPTDTVLPVATRALEDCRALVIDTLIISGGEGAYAASQNPDLLDCIRYLAARSRRVGSVCTGAYVLSATGLLEGRRVVTHWNDCAQLQSDFPHICVEMDPIYINDGCFWSSAGVTAGIDMALAMVAEDCGKHVSLALARSLVAYMVRPGGQSQFSAVLTNQSKDTMGQFDELHTWIENNLASRISVEKLATIAKMSARNFSRVYKCRTGQSPAKAVETMRVDAARRLLEGSGLPVKTIALKTGFGDEERMRRALHRSLHVSPNEYRERFNSSN</sequence>
<dbReference type="Pfam" id="PF01965">
    <property type="entry name" value="DJ-1_PfpI"/>
    <property type="match status" value="1"/>
</dbReference>
<keyword evidence="5" id="KW-1185">Reference proteome</keyword>
<dbReference type="InterPro" id="IPR052158">
    <property type="entry name" value="INH-QAR"/>
</dbReference>
<gene>
    <name evidence="4" type="ORF">PhaeoP36_03854</name>
</gene>
<dbReference type="PROSITE" id="PS01124">
    <property type="entry name" value="HTH_ARAC_FAMILY_2"/>
    <property type="match status" value="1"/>
</dbReference>
<reference evidence="4 5" key="2">
    <citation type="journal article" date="2017" name="Genome Biol. Evol.">
        <title>Trajectories and Drivers of Genome Evolution in Surface-Associated Marine Phaeobacter.</title>
        <authorList>
            <person name="Freese H.M."/>
            <person name="Sikorski J."/>
            <person name="Bunk B."/>
            <person name="Scheuner C."/>
            <person name="Meier-Kolthoff J.P."/>
            <person name="Sproer C."/>
            <person name="Gram L."/>
            <person name="Overmann J."/>
        </authorList>
    </citation>
    <scope>NUCLEOTIDE SEQUENCE [LARGE SCALE GENOMIC DNA]</scope>
    <source>
        <strain evidence="4 5">P36</strain>
    </source>
</reference>
<proteinExistence type="predicted"/>
<dbReference type="CDD" id="cd03137">
    <property type="entry name" value="GATase1_AraC_1"/>
    <property type="match status" value="1"/>
</dbReference>
<dbReference type="InterPro" id="IPR018060">
    <property type="entry name" value="HTH_AraC"/>
</dbReference>
<geneLocation type="plasmid" evidence="4 5">
    <name>pP36_c</name>
</geneLocation>
<keyword evidence="4" id="KW-0614">Plasmid</keyword>
<evidence type="ECO:0000313" key="4">
    <source>
        <dbReference type="EMBL" id="ATG37930.1"/>
    </source>
</evidence>
<organism evidence="4 5">
    <name type="scientific">Phaeobacter piscinae</name>
    <dbReference type="NCBI Taxonomy" id="1580596"/>
    <lineage>
        <taxon>Bacteria</taxon>
        <taxon>Pseudomonadati</taxon>
        <taxon>Pseudomonadota</taxon>
        <taxon>Alphaproteobacteria</taxon>
        <taxon>Rhodobacterales</taxon>
        <taxon>Roseobacteraceae</taxon>
        <taxon>Phaeobacter</taxon>
    </lineage>
</organism>
<reference evidence="4 5" key="3">
    <citation type="journal article" date="2017" name="Int. J. Syst. Evol. Microbiol.">
        <title>Adaptation of Surface-Associated Bacteria to the Open Ocean: A Genomically Distinct Subpopulation of Phaeobacter gallaeciensis Colonizes Pacific Mesozooplankton.</title>
        <authorList>
            <person name="Freese H.M."/>
            <person name="Methner A."/>
            <person name="Overmann J."/>
        </authorList>
    </citation>
    <scope>NUCLEOTIDE SEQUENCE [LARGE SCALE GENOMIC DNA]</scope>
    <source>
        <strain evidence="4 5">P36</strain>
    </source>
</reference>
<dbReference type="PANTHER" id="PTHR43130">
    <property type="entry name" value="ARAC-FAMILY TRANSCRIPTIONAL REGULATOR"/>
    <property type="match status" value="1"/>
</dbReference>
<dbReference type="RefSeq" id="WP_096870133.1">
    <property type="nucleotide sequence ID" value="NZ_CP010646.1"/>
</dbReference>
<dbReference type="InterPro" id="IPR009057">
    <property type="entry name" value="Homeodomain-like_sf"/>
</dbReference>
<dbReference type="Pfam" id="PF12833">
    <property type="entry name" value="HTH_18"/>
    <property type="match status" value="1"/>
</dbReference>
<dbReference type="SUPFAM" id="SSF52317">
    <property type="entry name" value="Class I glutamine amidotransferase-like"/>
    <property type="match status" value="1"/>
</dbReference>
<dbReference type="InterPro" id="IPR029062">
    <property type="entry name" value="Class_I_gatase-like"/>
</dbReference>
<dbReference type="Gene3D" id="1.10.10.60">
    <property type="entry name" value="Homeodomain-like"/>
    <property type="match status" value="1"/>
</dbReference>
<keyword evidence="2" id="KW-0804">Transcription</keyword>
<name>A0ABN5DKM0_9RHOB</name>
<accession>A0ABN5DKM0</accession>
<dbReference type="Gene3D" id="3.40.50.880">
    <property type="match status" value="1"/>
</dbReference>
<dbReference type="InterPro" id="IPR002818">
    <property type="entry name" value="DJ-1/PfpI"/>
</dbReference>
<evidence type="ECO:0000259" key="3">
    <source>
        <dbReference type="PROSITE" id="PS01124"/>
    </source>
</evidence>
<evidence type="ECO:0000256" key="1">
    <source>
        <dbReference type="ARBA" id="ARBA00023015"/>
    </source>
</evidence>
<dbReference type="PANTHER" id="PTHR43130:SF3">
    <property type="entry name" value="HTH-TYPE TRANSCRIPTIONAL REGULATOR RV1931C"/>
    <property type="match status" value="1"/>
</dbReference>
<reference evidence="4 5" key="1">
    <citation type="journal article" date="2017" name="Front. Microbiol.">
        <title>Phaeobacter piscinae sp. nov., a species of the Roseobacter group and potential aquaculture probiont.</title>
        <authorList>
            <person name="Sonnenschein E.C."/>
            <person name="Phippen C.B.W."/>
            <person name="Nielsen K.F."/>
            <person name="Mateiu R.V."/>
            <person name="Melchiorsen J."/>
            <person name="Gram L."/>
            <person name="Overmann J."/>
            <person name="Freese H.M."/>
        </authorList>
    </citation>
    <scope>NUCLEOTIDE SEQUENCE [LARGE SCALE GENOMIC DNA]</scope>
    <source>
        <strain evidence="4 5">P36</strain>
    </source>
</reference>
<keyword evidence="1" id="KW-0805">Transcription regulation</keyword>
<dbReference type="Proteomes" id="UP000218891">
    <property type="component" value="Plasmid pP36_c"/>
</dbReference>